<dbReference type="STRING" id="1423815.FC27_GL000893"/>
<dbReference type="EMBL" id="AZFA01000002">
    <property type="protein sequence ID" value="KRL68152.1"/>
    <property type="molecule type" value="Genomic_DNA"/>
</dbReference>
<keyword evidence="2" id="KW-1185">Reference proteome</keyword>
<comment type="caution">
    <text evidence="1">The sequence shown here is derived from an EMBL/GenBank/DDBJ whole genome shotgun (WGS) entry which is preliminary data.</text>
</comment>
<organism evidence="1 2">
    <name type="scientific">Companilactobacillus versmoldensis DSM 14857 = KCTC 3814</name>
    <dbReference type="NCBI Taxonomy" id="1423815"/>
    <lineage>
        <taxon>Bacteria</taxon>
        <taxon>Bacillati</taxon>
        <taxon>Bacillota</taxon>
        <taxon>Bacilli</taxon>
        <taxon>Lactobacillales</taxon>
        <taxon>Lactobacillaceae</taxon>
        <taxon>Companilactobacillus</taxon>
    </lineage>
</organism>
<dbReference type="eggNOG" id="ENOG50303RB">
    <property type="taxonomic scope" value="Bacteria"/>
</dbReference>
<gene>
    <name evidence="1" type="ORF">FC27_GL000893</name>
</gene>
<reference evidence="1 2" key="1">
    <citation type="journal article" date="2015" name="Genome Announc.">
        <title>Expanding the biotechnology potential of lactobacilli through comparative genomics of 213 strains and associated genera.</title>
        <authorList>
            <person name="Sun Z."/>
            <person name="Harris H.M."/>
            <person name="McCann A."/>
            <person name="Guo C."/>
            <person name="Argimon S."/>
            <person name="Zhang W."/>
            <person name="Yang X."/>
            <person name="Jeffery I.B."/>
            <person name="Cooney J.C."/>
            <person name="Kagawa T.F."/>
            <person name="Liu W."/>
            <person name="Song Y."/>
            <person name="Salvetti E."/>
            <person name="Wrobel A."/>
            <person name="Rasinkangas P."/>
            <person name="Parkhill J."/>
            <person name="Rea M.C."/>
            <person name="O'Sullivan O."/>
            <person name="Ritari J."/>
            <person name="Douillard F.P."/>
            <person name="Paul Ross R."/>
            <person name="Yang R."/>
            <person name="Briner A.E."/>
            <person name="Felis G.E."/>
            <person name="de Vos W.M."/>
            <person name="Barrangou R."/>
            <person name="Klaenhammer T.R."/>
            <person name="Caufield P.W."/>
            <person name="Cui Y."/>
            <person name="Zhang H."/>
            <person name="O'Toole P.W."/>
        </authorList>
    </citation>
    <scope>NUCLEOTIDE SEQUENCE [LARGE SCALE GENOMIC DNA]</scope>
    <source>
        <strain evidence="1 2">DSM 14857</strain>
    </source>
</reference>
<evidence type="ECO:0000313" key="1">
    <source>
        <dbReference type="EMBL" id="KRL68152.1"/>
    </source>
</evidence>
<name>A0A0R1SPR7_9LACO</name>
<dbReference type="PATRIC" id="fig|1423815.3.peg.913"/>
<dbReference type="Proteomes" id="UP000051647">
    <property type="component" value="Unassembled WGS sequence"/>
</dbReference>
<protein>
    <submittedName>
        <fullName evidence="1">Uncharacterized protein</fullName>
    </submittedName>
</protein>
<accession>A0A0R1SPR7</accession>
<sequence>MIDMFAYVQIINAEKKRFNGFASFEFINGSLTLAFMRGFKKTLRISIPINEVTNLSENTEFGSRISFDYDNSHFVFLDSGFGESQFLKENIIQATQK</sequence>
<proteinExistence type="predicted"/>
<dbReference type="AlphaFoldDB" id="A0A0R1SPR7"/>
<evidence type="ECO:0000313" key="2">
    <source>
        <dbReference type="Proteomes" id="UP000051647"/>
    </source>
</evidence>